<dbReference type="GO" id="GO:0016020">
    <property type="term" value="C:membrane"/>
    <property type="evidence" value="ECO:0007669"/>
    <property type="project" value="UniProtKB-SubCell"/>
</dbReference>
<evidence type="ECO:0000259" key="10">
    <source>
        <dbReference type="PROSITE" id="PS50850"/>
    </source>
</evidence>
<dbReference type="Gene3D" id="1.20.1250.20">
    <property type="entry name" value="MFS general substrate transporter like domains"/>
    <property type="match status" value="1"/>
</dbReference>
<gene>
    <name evidence="11" type="ORF">WHR41_01379</name>
</gene>
<evidence type="ECO:0000313" key="11">
    <source>
        <dbReference type="EMBL" id="KAL1589958.1"/>
    </source>
</evidence>
<evidence type="ECO:0000256" key="2">
    <source>
        <dbReference type="ARBA" id="ARBA00010992"/>
    </source>
</evidence>
<protein>
    <recommendedName>
        <fullName evidence="10">Major facilitator superfamily (MFS) profile domain-containing protein</fullName>
    </recommendedName>
</protein>
<dbReference type="InterPro" id="IPR020846">
    <property type="entry name" value="MFS_dom"/>
</dbReference>
<feature type="domain" description="Major facilitator superfamily (MFS) profile" evidence="10">
    <location>
        <begin position="22"/>
        <end position="476"/>
    </location>
</feature>
<dbReference type="Proteomes" id="UP000803884">
    <property type="component" value="Unassembled WGS sequence"/>
</dbReference>
<dbReference type="InterPro" id="IPR050360">
    <property type="entry name" value="MFS_Sugar_Transporters"/>
</dbReference>
<sequence>MRGPNMSQIWQDLVQYRRAYFLTAVASFGGMLFGWDTGLIGGVLTMDSFNNSFGLDRDSPEHASIEGNIVSVLQAGCFFGAMSSFYLGDKLGRKMALMLADVIFIIGSIVQTTCAMGAGNDMAQLYVGRVIGGFGVGLTSAIVPTYIGENANKEIRGRCIGCMQLFNVTGICLAFFVNYGADQNMSSSNPAQWRMPFALQILPGAILLIGLFFTNESPRWLVEKNRVEEARKALSTVRSKPIDDPEVTLELDEIVKDFRGHEKLPLVQQVRMTFADSKVFYTFSMAVILMFWQQFTGTNSLNYFSPQIFKSVGISGGSASLFATGIYGIVKIVCTAVGLMVATEQLGRKWSLIIGGAGQAFAMFYIGVNQAIHPTVEGQALDGNSTFAIICVYLFVVFYSFGWGPIPFVLSAECAPNHVRSLTMAAALMTQWLFNFVIAKITPIMLDEITFGTFLVFGSACCVMVVYAIICVPETKGVPLESIYMLFEGNILAGATRDTVPRYSRAKHLAHSSNTDSDDQYKDVDEDEDAVVGKNGSTSQHVERIDPRARDAAHGANVGSAA</sequence>
<keyword evidence="12" id="KW-1185">Reference proteome</keyword>
<dbReference type="PROSITE" id="PS50850">
    <property type="entry name" value="MFS"/>
    <property type="match status" value="1"/>
</dbReference>
<dbReference type="PROSITE" id="PS00217">
    <property type="entry name" value="SUGAR_TRANSPORT_2"/>
    <property type="match status" value="1"/>
</dbReference>
<feature type="transmembrane region" description="Helical" evidence="9">
    <location>
        <begin position="387"/>
        <end position="410"/>
    </location>
</feature>
<dbReference type="InterPro" id="IPR005829">
    <property type="entry name" value="Sugar_transporter_CS"/>
</dbReference>
<reference evidence="11 12" key="1">
    <citation type="journal article" date="2020" name="Microbiol. Resour. Announc.">
        <title>Draft Genome Sequence of a Cladosporium Species Isolated from the Mesophotic Ascidian Didemnum maculosum.</title>
        <authorList>
            <person name="Gioti A."/>
            <person name="Siaperas R."/>
            <person name="Nikolaivits E."/>
            <person name="Le Goff G."/>
            <person name="Ouazzani J."/>
            <person name="Kotoulas G."/>
            <person name="Topakas E."/>
        </authorList>
    </citation>
    <scope>NUCLEOTIDE SEQUENCE [LARGE SCALE GENOMIC DNA]</scope>
    <source>
        <strain evidence="11 12">TM138-S3</strain>
    </source>
</reference>
<dbReference type="FunFam" id="1.20.1250.20:FF:000026">
    <property type="entry name" value="MFS quinate transporter QutD"/>
    <property type="match status" value="1"/>
</dbReference>
<proteinExistence type="inferred from homology"/>
<keyword evidence="3 7" id="KW-0813">Transport</keyword>
<organism evidence="11 12">
    <name type="scientific">Cladosporium halotolerans</name>
    <dbReference type="NCBI Taxonomy" id="1052096"/>
    <lineage>
        <taxon>Eukaryota</taxon>
        <taxon>Fungi</taxon>
        <taxon>Dikarya</taxon>
        <taxon>Ascomycota</taxon>
        <taxon>Pezizomycotina</taxon>
        <taxon>Dothideomycetes</taxon>
        <taxon>Dothideomycetidae</taxon>
        <taxon>Cladosporiales</taxon>
        <taxon>Cladosporiaceae</taxon>
        <taxon>Cladosporium</taxon>
    </lineage>
</organism>
<evidence type="ECO:0000256" key="5">
    <source>
        <dbReference type="ARBA" id="ARBA00022989"/>
    </source>
</evidence>
<dbReference type="InterPro" id="IPR003663">
    <property type="entry name" value="Sugar/inositol_transpt"/>
</dbReference>
<dbReference type="EMBL" id="JAAQHG020000003">
    <property type="protein sequence ID" value="KAL1589958.1"/>
    <property type="molecule type" value="Genomic_DNA"/>
</dbReference>
<evidence type="ECO:0000256" key="6">
    <source>
        <dbReference type="ARBA" id="ARBA00023136"/>
    </source>
</evidence>
<dbReference type="PRINTS" id="PR00171">
    <property type="entry name" value="SUGRTRNSPORT"/>
</dbReference>
<evidence type="ECO:0000313" key="12">
    <source>
        <dbReference type="Proteomes" id="UP000803884"/>
    </source>
</evidence>
<feature type="transmembrane region" description="Helical" evidence="9">
    <location>
        <begin position="279"/>
        <end position="295"/>
    </location>
</feature>
<dbReference type="InterPro" id="IPR036259">
    <property type="entry name" value="MFS_trans_sf"/>
</dbReference>
<feature type="transmembrane region" description="Helical" evidence="9">
    <location>
        <begin position="319"/>
        <end position="343"/>
    </location>
</feature>
<dbReference type="AlphaFoldDB" id="A0AB34KY84"/>
<feature type="transmembrane region" description="Helical" evidence="9">
    <location>
        <begin position="99"/>
        <end position="119"/>
    </location>
</feature>
<name>A0AB34KY84_9PEZI</name>
<dbReference type="InterPro" id="IPR005828">
    <property type="entry name" value="MFS_sugar_transport-like"/>
</dbReference>
<comment type="similarity">
    <text evidence="2 7">Belongs to the major facilitator superfamily. Sugar transporter (TC 2.A.1.1) family.</text>
</comment>
<feature type="transmembrane region" description="Helical" evidence="9">
    <location>
        <begin position="350"/>
        <end position="367"/>
    </location>
</feature>
<dbReference type="PANTHER" id="PTHR48022:SF81">
    <property type="entry name" value="MAJOR FACILITATOR SUPERFAMILY (MFS) PROFILE DOMAIN-CONTAINING PROTEIN"/>
    <property type="match status" value="1"/>
</dbReference>
<accession>A0AB34KY84</accession>
<dbReference type="NCBIfam" id="TIGR00879">
    <property type="entry name" value="SP"/>
    <property type="match status" value="1"/>
</dbReference>
<keyword evidence="4 9" id="KW-0812">Transmembrane</keyword>
<evidence type="ECO:0000256" key="8">
    <source>
        <dbReference type="SAM" id="MobiDB-lite"/>
    </source>
</evidence>
<dbReference type="GO" id="GO:0005351">
    <property type="term" value="F:carbohydrate:proton symporter activity"/>
    <property type="evidence" value="ECO:0007669"/>
    <property type="project" value="TreeGrafter"/>
</dbReference>
<feature type="compositionally biased region" description="Basic and acidic residues" evidence="8">
    <location>
        <begin position="541"/>
        <end position="553"/>
    </location>
</feature>
<comment type="caution">
    <text evidence="11">The sequence shown here is derived from an EMBL/GenBank/DDBJ whole genome shotgun (WGS) entry which is preliminary data.</text>
</comment>
<evidence type="ECO:0000256" key="3">
    <source>
        <dbReference type="ARBA" id="ARBA00022448"/>
    </source>
</evidence>
<evidence type="ECO:0000256" key="9">
    <source>
        <dbReference type="SAM" id="Phobius"/>
    </source>
</evidence>
<feature type="transmembrane region" description="Helical" evidence="9">
    <location>
        <begin position="20"/>
        <end position="45"/>
    </location>
</feature>
<dbReference type="SUPFAM" id="SSF103473">
    <property type="entry name" value="MFS general substrate transporter"/>
    <property type="match status" value="1"/>
</dbReference>
<dbReference type="PANTHER" id="PTHR48022">
    <property type="entry name" value="PLASTIDIC GLUCOSE TRANSPORTER 4"/>
    <property type="match status" value="1"/>
</dbReference>
<feature type="transmembrane region" description="Helical" evidence="9">
    <location>
        <begin position="449"/>
        <end position="470"/>
    </location>
</feature>
<feature type="region of interest" description="Disordered" evidence="8">
    <location>
        <begin position="507"/>
        <end position="562"/>
    </location>
</feature>
<feature type="transmembrane region" description="Helical" evidence="9">
    <location>
        <begin position="125"/>
        <end position="147"/>
    </location>
</feature>
<feature type="transmembrane region" description="Helical" evidence="9">
    <location>
        <begin position="65"/>
        <end position="87"/>
    </location>
</feature>
<feature type="transmembrane region" description="Helical" evidence="9">
    <location>
        <begin position="159"/>
        <end position="177"/>
    </location>
</feature>
<dbReference type="GeneID" id="96002823"/>
<feature type="transmembrane region" description="Helical" evidence="9">
    <location>
        <begin position="422"/>
        <end position="443"/>
    </location>
</feature>
<keyword evidence="6 9" id="KW-0472">Membrane</keyword>
<dbReference type="RefSeq" id="XP_069233063.1">
    <property type="nucleotide sequence ID" value="XM_069369985.1"/>
</dbReference>
<dbReference type="Pfam" id="PF00083">
    <property type="entry name" value="Sugar_tr"/>
    <property type="match status" value="1"/>
</dbReference>
<feature type="transmembrane region" description="Helical" evidence="9">
    <location>
        <begin position="197"/>
        <end position="214"/>
    </location>
</feature>
<evidence type="ECO:0000256" key="4">
    <source>
        <dbReference type="ARBA" id="ARBA00022692"/>
    </source>
</evidence>
<evidence type="ECO:0000256" key="7">
    <source>
        <dbReference type="RuleBase" id="RU003346"/>
    </source>
</evidence>
<keyword evidence="5 9" id="KW-1133">Transmembrane helix</keyword>
<evidence type="ECO:0000256" key="1">
    <source>
        <dbReference type="ARBA" id="ARBA00004141"/>
    </source>
</evidence>
<comment type="subcellular location">
    <subcellularLocation>
        <location evidence="1">Membrane</location>
        <topology evidence="1">Multi-pass membrane protein</topology>
    </subcellularLocation>
</comment>